<accession>A0A433D8X2</accession>
<dbReference type="AlphaFoldDB" id="A0A433D8X2"/>
<feature type="compositionally biased region" description="Polar residues" evidence="1">
    <location>
        <begin position="21"/>
        <end position="34"/>
    </location>
</feature>
<evidence type="ECO:0000313" key="4">
    <source>
        <dbReference type="Proteomes" id="UP000268093"/>
    </source>
</evidence>
<feature type="domain" description="Vps52 coiled-coil" evidence="2">
    <location>
        <begin position="159"/>
        <end position="225"/>
    </location>
</feature>
<organism evidence="3 4">
    <name type="scientific">Jimgerdemannia flammicorona</name>
    <dbReference type="NCBI Taxonomy" id="994334"/>
    <lineage>
        <taxon>Eukaryota</taxon>
        <taxon>Fungi</taxon>
        <taxon>Fungi incertae sedis</taxon>
        <taxon>Mucoromycota</taxon>
        <taxon>Mucoromycotina</taxon>
        <taxon>Endogonomycetes</taxon>
        <taxon>Endogonales</taxon>
        <taxon>Endogonaceae</taxon>
        <taxon>Jimgerdemannia</taxon>
    </lineage>
</organism>
<dbReference type="GO" id="GO:0019905">
    <property type="term" value="F:syntaxin binding"/>
    <property type="evidence" value="ECO:0007669"/>
    <property type="project" value="TreeGrafter"/>
</dbReference>
<evidence type="ECO:0000313" key="3">
    <source>
        <dbReference type="EMBL" id="RUP47316.1"/>
    </source>
</evidence>
<dbReference type="OrthoDB" id="19482at2759"/>
<sequence length="251" mass="28067">MSVALPKLSISLTSRRKSNAHAPQQITPTSSTLPAQPPANSEPAPNIHTQNAEPTLQLQSEPPTPSEKFPGASALNAVRLLDKLLGVDEEEKDRENQESRFDDGLDFYDISFDEVDDRISAFQEDEFVQEAFAKGMDLREYARQIESELGEIEEAHELDYTKQIRSFIDLHGQIQSCDQILGTMEELLSVFQSDLGNISGEIQSLQERSSEMNIKLRNRKVRFGKVESGLMSKSKSGRVDACTIFNCVISM</sequence>
<dbReference type="GO" id="GO:0005829">
    <property type="term" value="C:cytosol"/>
    <property type="evidence" value="ECO:0007669"/>
    <property type="project" value="GOC"/>
</dbReference>
<dbReference type="EMBL" id="RBNI01004687">
    <property type="protein sequence ID" value="RUP47316.1"/>
    <property type="molecule type" value="Genomic_DNA"/>
</dbReference>
<dbReference type="PANTHER" id="PTHR14190:SF7">
    <property type="entry name" value="VACUOLAR PROTEIN SORTING-ASSOCIATED PROTEIN 52 HOMOLOG"/>
    <property type="match status" value="1"/>
</dbReference>
<dbReference type="GO" id="GO:0006896">
    <property type="term" value="P:Golgi to vacuole transport"/>
    <property type="evidence" value="ECO:0007669"/>
    <property type="project" value="TreeGrafter"/>
</dbReference>
<reference evidence="3 4" key="1">
    <citation type="journal article" date="2018" name="New Phytol.">
        <title>Phylogenomics of Endogonaceae and evolution of mycorrhizas within Mucoromycota.</title>
        <authorList>
            <person name="Chang Y."/>
            <person name="Desiro A."/>
            <person name="Na H."/>
            <person name="Sandor L."/>
            <person name="Lipzen A."/>
            <person name="Clum A."/>
            <person name="Barry K."/>
            <person name="Grigoriev I.V."/>
            <person name="Martin F.M."/>
            <person name="Stajich J.E."/>
            <person name="Smith M.E."/>
            <person name="Bonito G."/>
            <person name="Spatafora J.W."/>
        </authorList>
    </citation>
    <scope>NUCLEOTIDE SEQUENCE [LARGE SCALE GENOMIC DNA]</scope>
    <source>
        <strain evidence="3 4">GMNB39</strain>
    </source>
</reference>
<dbReference type="GO" id="GO:0032456">
    <property type="term" value="P:endocytic recycling"/>
    <property type="evidence" value="ECO:0007669"/>
    <property type="project" value="TreeGrafter"/>
</dbReference>
<feature type="region of interest" description="Disordered" evidence="1">
    <location>
        <begin position="1"/>
        <end position="72"/>
    </location>
</feature>
<dbReference type="GO" id="GO:0042147">
    <property type="term" value="P:retrograde transport, endosome to Golgi"/>
    <property type="evidence" value="ECO:0007669"/>
    <property type="project" value="TreeGrafter"/>
</dbReference>
<keyword evidence="4" id="KW-1185">Reference proteome</keyword>
<proteinExistence type="predicted"/>
<dbReference type="InterPro" id="IPR007258">
    <property type="entry name" value="Vps52"/>
</dbReference>
<evidence type="ECO:0000256" key="1">
    <source>
        <dbReference type="SAM" id="MobiDB-lite"/>
    </source>
</evidence>
<evidence type="ECO:0000259" key="2">
    <source>
        <dbReference type="Pfam" id="PF04129"/>
    </source>
</evidence>
<comment type="caution">
    <text evidence="3">The sequence shown here is derived from an EMBL/GenBank/DDBJ whole genome shotgun (WGS) entry which is preliminary data.</text>
</comment>
<dbReference type="PANTHER" id="PTHR14190">
    <property type="entry name" value="SUPPRESSOR OF ACTIN MUTATIONS 2/VACUOLAR PROTEIN SORTING 52"/>
    <property type="match status" value="1"/>
</dbReference>
<feature type="compositionally biased region" description="Polar residues" evidence="1">
    <location>
        <begin position="47"/>
        <end position="61"/>
    </location>
</feature>
<dbReference type="InterPro" id="IPR048319">
    <property type="entry name" value="Vps52_CC"/>
</dbReference>
<protein>
    <recommendedName>
        <fullName evidence="2">Vps52 coiled-coil domain-containing protein</fullName>
    </recommendedName>
</protein>
<dbReference type="GO" id="GO:0000938">
    <property type="term" value="C:GARP complex"/>
    <property type="evidence" value="ECO:0007669"/>
    <property type="project" value="TreeGrafter"/>
</dbReference>
<name>A0A433D8X2_9FUNG</name>
<dbReference type="Pfam" id="PF04129">
    <property type="entry name" value="Vps52_CC"/>
    <property type="match status" value="1"/>
</dbReference>
<gene>
    <name evidence="3" type="ORF">BC936DRAFT_145867</name>
</gene>
<dbReference type="Proteomes" id="UP000268093">
    <property type="component" value="Unassembled WGS sequence"/>
</dbReference>